<dbReference type="PANTHER" id="PTHR10956:SF0">
    <property type="entry name" value="60S RIBOSOMAL PROTEIN L31"/>
    <property type="match status" value="1"/>
</dbReference>
<dbReference type="Gene3D" id="3.10.440.10">
    <property type="match status" value="1"/>
</dbReference>
<reference evidence="5" key="1">
    <citation type="submission" date="2021-01" db="EMBL/GenBank/DDBJ databases">
        <authorList>
            <person name="Eckstrom K.M.E."/>
        </authorList>
    </citation>
    <scope>NUCLEOTIDE SEQUENCE</scope>
    <source>
        <strain evidence="5">UVCC 0001</strain>
    </source>
</reference>
<dbReference type="Proteomes" id="UP001255856">
    <property type="component" value="Unassembled WGS sequence"/>
</dbReference>
<dbReference type="InterPro" id="IPR020052">
    <property type="entry name" value="Ribosomal_eL31_CS"/>
</dbReference>
<protein>
    <recommendedName>
        <fullName evidence="7">60S ribosomal protein L31</fullName>
    </recommendedName>
</protein>
<name>A0AAD9MLC0_PROWI</name>
<evidence type="ECO:0000256" key="4">
    <source>
        <dbReference type="SAM" id="MobiDB-lite"/>
    </source>
</evidence>
<dbReference type="SUPFAM" id="SSF54575">
    <property type="entry name" value="Ribosomal protein L31e"/>
    <property type="match status" value="1"/>
</dbReference>
<dbReference type="EMBL" id="JASFZW010000005">
    <property type="protein sequence ID" value="KAK2077868.1"/>
    <property type="molecule type" value="Genomic_DNA"/>
</dbReference>
<keyword evidence="2" id="KW-0689">Ribosomal protein</keyword>
<dbReference type="Pfam" id="PF01198">
    <property type="entry name" value="Ribosomal_L31e"/>
    <property type="match status" value="1"/>
</dbReference>
<dbReference type="SMART" id="SM01380">
    <property type="entry name" value="Ribosomal_L31e"/>
    <property type="match status" value="1"/>
</dbReference>
<dbReference type="GO" id="GO:0002181">
    <property type="term" value="P:cytoplasmic translation"/>
    <property type="evidence" value="ECO:0007669"/>
    <property type="project" value="TreeGrafter"/>
</dbReference>
<dbReference type="InterPro" id="IPR023621">
    <property type="entry name" value="Ribosomal_eL31_dom_sf"/>
</dbReference>
<evidence type="ECO:0000256" key="1">
    <source>
        <dbReference type="ARBA" id="ARBA00010808"/>
    </source>
</evidence>
<evidence type="ECO:0000256" key="2">
    <source>
        <dbReference type="ARBA" id="ARBA00022980"/>
    </source>
</evidence>
<evidence type="ECO:0000256" key="3">
    <source>
        <dbReference type="ARBA" id="ARBA00023274"/>
    </source>
</evidence>
<sequence length="346" mass="36871">MVTRLSRKYGIKRWPFRKNRAMMRNAGPPTSPSAQQAGWGSGEFTQSRRPGDACNSYKPAQGPRAPCAADPRSWERGSPAGAAGSNNNLTELLAVPAIRDALHQMLGGQALASLHPRAQVQRAPQPAPSFGGHSAPSAAAIFRAAAAGRALPGDATSPWASRQLQSHAGVAPLASQIHAPTPRNGPLLLGPGAAHCASAFRPAPALGGVSPAGCGAASCALGSSTRSAFTNMAKDKSRSTELVSREYTINLGKRLHDISFKKRAPRAVKEIKKFATKQMGTKDVRVDIKLNKAVWSQGIRNVPRRLRVVIQRKRNEDEDEQEQLYSFVTLADDQNTKGKGVVVLDA</sequence>
<dbReference type="GO" id="GO:0022625">
    <property type="term" value="C:cytosolic large ribosomal subunit"/>
    <property type="evidence" value="ECO:0007669"/>
    <property type="project" value="TreeGrafter"/>
</dbReference>
<evidence type="ECO:0008006" key="7">
    <source>
        <dbReference type="Google" id="ProtNLM"/>
    </source>
</evidence>
<dbReference type="PROSITE" id="PS01144">
    <property type="entry name" value="RIBOSOMAL_L31E"/>
    <property type="match status" value="1"/>
</dbReference>
<proteinExistence type="inferred from homology"/>
<dbReference type="GO" id="GO:0003735">
    <property type="term" value="F:structural constituent of ribosome"/>
    <property type="evidence" value="ECO:0007669"/>
    <property type="project" value="InterPro"/>
</dbReference>
<evidence type="ECO:0000313" key="6">
    <source>
        <dbReference type="Proteomes" id="UP001255856"/>
    </source>
</evidence>
<dbReference type="InterPro" id="IPR000054">
    <property type="entry name" value="Ribosomal_eL31"/>
</dbReference>
<dbReference type="AlphaFoldDB" id="A0AAD9MLC0"/>
<dbReference type="CDD" id="cd00463">
    <property type="entry name" value="Ribosomal_L31e"/>
    <property type="match status" value="1"/>
</dbReference>
<accession>A0AAD9MLC0</accession>
<comment type="similarity">
    <text evidence="1">Belongs to the eukaryotic ribosomal protein eL31 family.</text>
</comment>
<comment type="caution">
    <text evidence="5">The sequence shown here is derived from an EMBL/GenBank/DDBJ whole genome shotgun (WGS) entry which is preliminary data.</text>
</comment>
<gene>
    <name evidence="5" type="ORF">QBZ16_003736</name>
</gene>
<dbReference type="FunFam" id="3.10.440.10:FF:000001">
    <property type="entry name" value="60S ribosomal protein L31"/>
    <property type="match status" value="1"/>
</dbReference>
<organism evidence="5 6">
    <name type="scientific">Prototheca wickerhamii</name>
    <dbReference type="NCBI Taxonomy" id="3111"/>
    <lineage>
        <taxon>Eukaryota</taxon>
        <taxon>Viridiplantae</taxon>
        <taxon>Chlorophyta</taxon>
        <taxon>core chlorophytes</taxon>
        <taxon>Trebouxiophyceae</taxon>
        <taxon>Chlorellales</taxon>
        <taxon>Chlorellaceae</taxon>
        <taxon>Prototheca</taxon>
    </lineage>
</organism>
<feature type="region of interest" description="Disordered" evidence="4">
    <location>
        <begin position="20"/>
        <end position="85"/>
    </location>
</feature>
<keyword evidence="3" id="KW-0687">Ribonucleoprotein</keyword>
<dbReference type="PANTHER" id="PTHR10956">
    <property type="entry name" value="60S RIBOSOMAL PROTEIN L31"/>
    <property type="match status" value="1"/>
</dbReference>
<feature type="compositionally biased region" description="Polar residues" evidence="4">
    <location>
        <begin position="32"/>
        <end position="48"/>
    </location>
</feature>
<keyword evidence="6" id="KW-1185">Reference proteome</keyword>
<evidence type="ECO:0000313" key="5">
    <source>
        <dbReference type="EMBL" id="KAK2077868.1"/>
    </source>
</evidence>